<proteinExistence type="predicted"/>
<dbReference type="EMBL" id="JBAMMX010000004">
    <property type="protein sequence ID" value="KAK6943003.1"/>
    <property type="molecule type" value="Genomic_DNA"/>
</dbReference>
<dbReference type="InterPro" id="IPR011009">
    <property type="entry name" value="Kinase-like_dom_sf"/>
</dbReference>
<gene>
    <name evidence="2" type="ORF">RJ641_028380</name>
</gene>
<dbReference type="Gene3D" id="3.80.10.10">
    <property type="entry name" value="Ribonuclease Inhibitor"/>
    <property type="match status" value="1"/>
</dbReference>
<sequence>MVTMARYGPTLVPSLESLQYLLFLNISYNRLEREVPKQVIFLNASAIFLSGNPKPCGGVPKFGLPNCTTAESHSNRSNKWIAVGIAVVSAAINTLIYGFGGGVTTKGDVYSYGILLLEMFTGKRPTDEIFIGDLHLQKWASSLVPDELTVIPDDKLEMDRLTSAIKIGLTSASEAPEERPDMKDVSTSLQLGSKLLKGFGVMSDDVAFLSRLVRDSMELQAQEALDRTDGREYDVMEPLKVITL</sequence>
<dbReference type="PANTHER" id="PTHR48055">
    <property type="entry name" value="LEUCINE-RICH REPEAT RECEPTOR PROTEIN KINASE EMS1"/>
    <property type="match status" value="1"/>
</dbReference>
<evidence type="ECO:0000313" key="3">
    <source>
        <dbReference type="Proteomes" id="UP001370490"/>
    </source>
</evidence>
<evidence type="ECO:0000256" key="1">
    <source>
        <dbReference type="SAM" id="Phobius"/>
    </source>
</evidence>
<feature type="transmembrane region" description="Helical" evidence="1">
    <location>
        <begin position="80"/>
        <end position="100"/>
    </location>
</feature>
<keyword evidence="1" id="KW-1133">Transmembrane helix</keyword>
<dbReference type="Gene3D" id="1.10.510.10">
    <property type="entry name" value="Transferase(Phosphotransferase) domain 1"/>
    <property type="match status" value="1"/>
</dbReference>
<accession>A0AAN8WAL2</accession>
<comment type="caution">
    <text evidence="2">The sequence shown here is derived from an EMBL/GenBank/DDBJ whole genome shotgun (WGS) entry which is preliminary data.</text>
</comment>
<evidence type="ECO:0008006" key="4">
    <source>
        <dbReference type="Google" id="ProtNLM"/>
    </source>
</evidence>
<dbReference type="SUPFAM" id="SSF56112">
    <property type="entry name" value="Protein kinase-like (PK-like)"/>
    <property type="match status" value="1"/>
</dbReference>
<name>A0AAN8WAL2_9MAGN</name>
<dbReference type="GO" id="GO:0016020">
    <property type="term" value="C:membrane"/>
    <property type="evidence" value="ECO:0007669"/>
    <property type="project" value="TreeGrafter"/>
</dbReference>
<dbReference type="InterPro" id="IPR032675">
    <property type="entry name" value="LRR_dom_sf"/>
</dbReference>
<evidence type="ECO:0000313" key="2">
    <source>
        <dbReference type="EMBL" id="KAK6943003.1"/>
    </source>
</evidence>
<dbReference type="PANTHER" id="PTHR48055:SF57">
    <property type="entry name" value="PROTEIN KINASE DOMAIN-CONTAINING PROTEIN"/>
    <property type="match status" value="1"/>
</dbReference>
<keyword evidence="1" id="KW-0472">Membrane</keyword>
<dbReference type="Proteomes" id="UP001370490">
    <property type="component" value="Unassembled WGS sequence"/>
</dbReference>
<organism evidence="2 3">
    <name type="scientific">Dillenia turbinata</name>
    <dbReference type="NCBI Taxonomy" id="194707"/>
    <lineage>
        <taxon>Eukaryota</taxon>
        <taxon>Viridiplantae</taxon>
        <taxon>Streptophyta</taxon>
        <taxon>Embryophyta</taxon>
        <taxon>Tracheophyta</taxon>
        <taxon>Spermatophyta</taxon>
        <taxon>Magnoliopsida</taxon>
        <taxon>eudicotyledons</taxon>
        <taxon>Gunneridae</taxon>
        <taxon>Pentapetalae</taxon>
        <taxon>Dilleniales</taxon>
        <taxon>Dilleniaceae</taxon>
        <taxon>Dillenia</taxon>
    </lineage>
</organism>
<dbReference type="InterPro" id="IPR051564">
    <property type="entry name" value="LRR_receptor-like_kinase"/>
</dbReference>
<reference evidence="2 3" key="1">
    <citation type="submission" date="2023-12" db="EMBL/GenBank/DDBJ databases">
        <title>A high-quality genome assembly for Dillenia turbinata (Dilleniales).</title>
        <authorList>
            <person name="Chanderbali A."/>
        </authorList>
    </citation>
    <scope>NUCLEOTIDE SEQUENCE [LARGE SCALE GENOMIC DNA]</scope>
    <source>
        <strain evidence="2">LSX21</strain>
        <tissue evidence="2">Leaf</tissue>
    </source>
</reference>
<keyword evidence="3" id="KW-1185">Reference proteome</keyword>
<keyword evidence="1" id="KW-0812">Transmembrane</keyword>
<protein>
    <recommendedName>
        <fullName evidence="4">Protein kinase domain-containing protein</fullName>
    </recommendedName>
</protein>
<dbReference type="AlphaFoldDB" id="A0AAN8WAL2"/>